<organism evidence="16 17">
    <name type="scientific">Halanaerobium kushneri</name>
    <dbReference type="NCBI Taxonomy" id="56779"/>
    <lineage>
        <taxon>Bacteria</taxon>
        <taxon>Bacillati</taxon>
        <taxon>Bacillota</taxon>
        <taxon>Clostridia</taxon>
        <taxon>Halanaerobiales</taxon>
        <taxon>Halanaerobiaceae</taxon>
        <taxon>Halanaerobium</taxon>
    </lineage>
</organism>
<comment type="catalytic activity">
    <reaction evidence="1 12 13">
        <text>[protein]-peptidylproline (omega=180) = [protein]-peptidylproline (omega=0)</text>
        <dbReference type="Rhea" id="RHEA:16237"/>
        <dbReference type="Rhea" id="RHEA-COMP:10747"/>
        <dbReference type="Rhea" id="RHEA-COMP:10748"/>
        <dbReference type="ChEBI" id="CHEBI:83833"/>
        <dbReference type="ChEBI" id="CHEBI:83834"/>
        <dbReference type="EC" id="5.2.1.8"/>
    </reaction>
</comment>
<keyword evidence="8 12" id="KW-0413">Isomerase</keyword>
<dbReference type="GO" id="GO:0043335">
    <property type="term" value="P:protein unfolding"/>
    <property type="evidence" value="ECO:0007669"/>
    <property type="project" value="TreeGrafter"/>
</dbReference>
<dbReference type="InterPro" id="IPR027304">
    <property type="entry name" value="Trigger_fact/SurA_dom_sf"/>
</dbReference>
<dbReference type="SUPFAM" id="SSF109998">
    <property type="entry name" value="Triger factor/SurA peptide-binding domain-like"/>
    <property type="match status" value="1"/>
</dbReference>
<dbReference type="SUPFAM" id="SSF54534">
    <property type="entry name" value="FKBP-like"/>
    <property type="match status" value="1"/>
</dbReference>
<dbReference type="PANTHER" id="PTHR30560">
    <property type="entry name" value="TRIGGER FACTOR CHAPERONE AND PEPTIDYL-PROLYL CIS/TRANS ISOMERASE"/>
    <property type="match status" value="1"/>
</dbReference>
<evidence type="ECO:0000259" key="15">
    <source>
        <dbReference type="PROSITE" id="PS50059"/>
    </source>
</evidence>
<dbReference type="InterPro" id="IPR001179">
    <property type="entry name" value="PPIase_FKBP_dom"/>
</dbReference>
<evidence type="ECO:0000256" key="10">
    <source>
        <dbReference type="ARBA" id="ARBA00024849"/>
    </source>
</evidence>
<dbReference type="InterPro" id="IPR046357">
    <property type="entry name" value="PPIase_dom_sf"/>
</dbReference>
<dbReference type="Pfam" id="PF05697">
    <property type="entry name" value="Trigger_N"/>
    <property type="match status" value="1"/>
</dbReference>
<feature type="domain" description="PPIase FKBP-type" evidence="15">
    <location>
        <begin position="195"/>
        <end position="280"/>
    </location>
</feature>
<evidence type="ECO:0000256" key="2">
    <source>
        <dbReference type="ARBA" id="ARBA00005464"/>
    </source>
</evidence>
<dbReference type="FunFam" id="3.10.50.40:FF:000001">
    <property type="entry name" value="Trigger factor"/>
    <property type="match status" value="1"/>
</dbReference>
<evidence type="ECO:0000256" key="1">
    <source>
        <dbReference type="ARBA" id="ARBA00000971"/>
    </source>
</evidence>
<sequence length="458" mass="52220">MTPDIGPVPDRGLLTYREFFKVLFKYQLGGILMEVKKEVLEGNKVKLEVEIESDRVDEALEQAYRQVVKDVEIPGFRKGKAPRKIIEQRFGEEVLHKDALDILIPKGYSEAVEEADIEPIDQPDIEDFYISKGEPATFTAIVEVKPEVELGDYKGLGIEKEDTAVKDEEIVQRLEKMQDEHSQLVTAEREELQEGDFAIIDFTGYVDGEEFPGGSAEEYSLEIGSGSFIPGFEEQLIGMKVGEEKSVEVTFPEDYHADDLAGADASFDVLLKEIKVKERPELDDDFAKEASDFETMEELRVSIEEELAEQKENSAENNFREELIKKASENAEVNMTDTLVDEQLDQMFQRLSQSISQQGMDVEDYLGYMGMDEEGWREQNKETASERAKELLVLEAIAEVEDIEVTDEEIEEEVNEIAEMHDQDPEQIKAILQMQGQLSQLTEDIRRQKTIDFLIENN</sequence>
<dbReference type="EMBL" id="FTNC01000006">
    <property type="protein sequence ID" value="SIQ60284.1"/>
    <property type="molecule type" value="Genomic_DNA"/>
</dbReference>
<evidence type="ECO:0000256" key="12">
    <source>
        <dbReference type="HAMAP-Rule" id="MF_00303"/>
    </source>
</evidence>
<dbReference type="PIRSF" id="PIRSF003095">
    <property type="entry name" value="Trigger_factor"/>
    <property type="match status" value="1"/>
</dbReference>
<dbReference type="GO" id="GO:0003755">
    <property type="term" value="F:peptidyl-prolyl cis-trans isomerase activity"/>
    <property type="evidence" value="ECO:0007669"/>
    <property type="project" value="UniProtKB-UniRule"/>
</dbReference>
<dbReference type="GO" id="GO:0015031">
    <property type="term" value="P:protein transport"/>
    <property type="evidence" value="ECO:0007669"/>
    <property type="project" value="UniProtKB-UniRule"/>
</dbReference>
<dbReference type="NCBIfam" id="TIGR00115">
    <property type="entry name" value="tig"/>
    <property type="match status" value="1"/>
</dbReference>
<dbReference type="GO" id="GO:0043022">
    <property type="term" value="F:ribosome binding"/>
    <property type="evidence" value="ECO:0007669"/>
    <property type="project" value="TreeGrafter"/>
</dbReference>
<keyword evidence="6 12" id="KW-0697">Rotamase</keyword>
<keyword evidence="12" id="KW-0963">Cytoplasm</keyword>
<comment type="subcellular location">
    <subcellularLocation>
        <location evidence="12">Cytoplasm</location>
    </subcellularLocation>
    <text evidence="12">About half TF is bound to the ribosome near the polypeptide exit tunnel while the other half is free in the cytoplasm.</text>
</comment>
<evidence type="ECO:0000256" key="14">
    <source>
        <dbReference type="RuleBase" id="RU003914"/>
    </source>
</evidence>
<protein>
    <recommendedName>
        <fullName evidence="4 12">Trigger factor</fullName>
        <shortName evidence="12">TF</shortName>
        <ecNumber evidence="3 12">5.2.1.8</ecNumber>
    </recommendedName>
    <alternativeName>
        <fullName evidence="11 12">PPIase</fullName>
    </alternativeName>
</protein>
<dbReference type="GO" id="GO:0051301">
    <property type="term" value="P:cell division"/>
    <property type="evidence" value="ECO:0007669"/>
    <property type="project" value="UniProtKB-KW"/>
</dbReference>
<evidence type="ECO:0000256" key="6">
    <source>
        <dbReference type="ARBA" id="ARBA00023110"/>
    </source>
</evidence>
<dbReference type="SUPFAM" id="SSF102735">
    <property type="entry name" value="Trigger factor ribosome-binding domain"/>
    <property type="match status" value="1"/>
</dbReference>
<dbReference type="PROSITE" id="PS50059">
    <property type="entry name" value="FKBP_PPIASE"/>
    <property type="match status" value="1"/>
</dbReference>
<dbReference type="GO" id="GO:0005737">
    <property type="term" value="C:cytoplasm"/>
    <property type="evidence" value="ECO:0007669"/>
    <property type="project" value="UniProtKB-SubCell"/>
</dbReference>
<dbReference type="Pfam" id="PF00254">
    <property type="entry name" value="FKBP_C"/>
    <property type="match status" value="1"/>
</dbReference>
<evidence type="ECO:0000256" key="4">
    <source>
        <dbReference type="ARBA" id="ARBA00016902"/>
    </source>
</evidence>
<dbReference type="PANTHER" id="PTHR30560:SF3">
    <property type="entry name" value="TRIGGER FACTOR-LIKE PROTEIN TIG, CHLOROPLASTIC"/>
    <property type="match status" value="1"/>
</dbReference>
<comment type="domain">
    <text evidence="12">Consists of 3 domains; the N-terminus binds the ribosome, the middle domain has PPIase activity, while the C-terminus has intrinsic chaperone activity on its own.</text>
</comment>
<dbReference type="AlphaFoldDB" id="A0A1N6U3W2"/>
<evidence type="ECO:0000256" key="9">
    <source>
        <dbReference type="ARBA" id="ARBA00023306"/>
    </source>
</evidence>
<dbReference type="Pfam" id="PF05698">
    <property type="entry name" value="Trigger_C"/>
    <property type="match status" value="1"/>
</dbReference>
<comment type="similarity">
    <text evidence="2 12 14">Belongs to the FKBP-type PPIase family. Tig subfamily.</text>
</comment>
<dbReference type="GO" id="GO:0044183">
    <property type="term" value="F:protein folding chaperone"/>
    <property type="evidence" value="ECO:0007669"/>
    <property type="project" value="TreeGrafter"/>
</dbReference>
<evidence type="ECO:0000256" key="3">
    <source>
        <dbReference type="ARBA" id="ARBA00013194"/>
    </source>
</evidence>
<dbReference type="Gene3D" id="3.10.50.40">
    <property type="match status" value="1"/>
</dbReference>
<evidence type="ECO:0000256" key="11">
    <source>
        <dbReference type="ARBA" id="ARBA00029986"/>
    </source>
</evidence>
<evidence type="ECO:0000256" key="5">
    <source>
        <dbReference type="ARBA" id="ARBA00022618"/>
    </source>
</evidence>
<comment type="function">
    <text evidence="10 12">Involved in protein export. Acts as a chaperone by maintaining the newly synthesized protein in an open conformation. Functions as a peptidyl-prolyl cis-trans isomerase.</text>
</comment>
<dbReference type="InterPro" id="IPR036611">
    <property type="entry name" value="Trigger_fac_ribosome-bd_sf"/>
</dbReference>
<dbReference type="STRING" id="56779.SAMN05421834_10629"/>
<proteinExistence type="inferred from homology"/>
<dbReference type="GO" id="GO:0051083">
    <property type="term" value="P:'de novo' cotranslational protein folding"/>
    <property type="evidence" value="ECO:0007669"/>
    <property type="project" value="TreeGrafter"/>
</dbReference>
<gene>
    <name evidence="12" type="primary">tig</name>
    <name evidence="16" type="ORF">SAMN05421834_10629</name>
</gene>
<evidence type="ECO:0000313" key="17">
    <source>
        <dbReference type="Proteomes" id="UP000185669"/>
    </source>
</evidence>
<evidence type="ECO:0000256" key="7">
    <source>
        <dbReference type="ARBA" id="ARBA00023186"/>
    </source>
</evidence>
<evidence type="ECO:0000256" key="8">
    <source>
        <dbReference type="ARBA" id="ARBA00023235"/>
    </source>
</evidence>
<dbReference type="InterPro" id="IPR037041">
    <property type="entry name" value="Trigger_fac_C_sf"/>
</dbReference>
<dbReference type="Proteomes" id="UP000185669">
    <property type="component" value="Unassembled WGS sequence"/>
</dbReference>
<keyword evidence="7 12" id="KW-0143">Chaperone</keyword>
<dbReference type="InterPro" id="IPR005215">
    <property type="entry name" value="Trig_fac"/>
</dbReference>
<evidence type="ECO:0000256" key="13">
    <source>
        <dbReference type="PROSITE-ProRule" id="PRU00277"/>
    </source>
</evidence>
<dbReference type="InterPro" id="IPR008881">
    <property type="entry name" value="Trigger_fac_ribosome-bd_bac"/>
</dbReference>
<accession>A0A1N6U3W2</accession>
<name>A0A1N6U3W2_9FIRM</name>
<keyword evidence="5 12" id="KW-0132">Cell division</keyword>
<keyword evidence="9 12" id="KW-0131">Cell cycle</keyword>
<dbReference type="Gene3D" id="3.30.70.1050">
    <property type="entry name" value="Trigger factor ribosome-binding domain"/>
    <property type="match status" value="1"/>
</dbReference>
<dbReference type="Gene3D" id="1.10.3120.10">
    <property type="entry name" value="Trigger factor, C-terminal domain"/>
    <property type="match status" value="1"/>
</dbReference>
<reference evidence="17" key="1">
    <citation type="submission" date="2017-01" db="EMBL/GenBank/DDBJ databases">
        <authorList>
            <person name="Varghese N."/>
            <person name="Submissions S."/>
        </authorList>
    </citation>
    <scope>NUCLEOTIDE SEQUENCE [LARGE SCALE GENOMIC DNA]</scope>
    <source>
        <strain evidence="17">ATCC 700103</strain>
    </source>
</reference>
<keyword evidence="17" id="KW-1185">Reference proteome</keyword>
<evidence type="ECO:0000313" key="16">
    <source>
        <dbReference type="EMBL" id="SIQ60284.1"/>
    </source>
</evidence>
<dbReference type="InterPro" id="IPR008880">
    <property type="entry name" value="Trigger_fac_C"/>
</dbReference>
<dbReference type="HAMAP" id="MF_00303">
    <property type="entry name" value="Trigger_factor_Tig"/>
    <property type="match status" value="1"/>
</dbReference>
<dbReference type="EC" id="5.2.1.8" evidence="3 12"/>